<dbReference type="Proteomes" id="UP000006694">
    <property type="component" value="Chromosome"/>
</dbReference>
<dbReference type="HOGENOM" id="CLU_009583_27_5_10"/>
<dbReference type="CAZy" id="GT4">
    <property type="family name" value="Glycosyltransferase Family 4"/>
</dbReference>
<dbReference type="Gene3D" id="3.40.50.2000">
    <property type="entry name" value="Glycogen Phosphorylase B"/>
    <property type="match status" value="2"/>
</dbReference>
<dbReference type="STRING" id="376686.Fjoh_0340"/>
<evidence type="ECO:0000259" key="3">
    <source>
        <dbReference type="Pfam" id="PF13439"/>
    </source>
</evidence>
<name>A5FN35_FLAJ1</name>
<dbReference type="KEGG" id="fjo:Fjoh_0340"/>
<proteinExistence type="predicted"/>
<dbReference type="CDD" id="cd03809">
    <property type="entry name" value="GT4_MtfB-like"/>
    <property type="match status" value="1"/>
</dbReference>
<reference evidence="4 5" key="1">
    <citation type="journal article" date="2009" name="Appl. Environ. Microbiol.">
        <title>Novel features of the polysaccharide-digesting gliding bacterium Flavobacterium johnsoniae as revealed by genome sequence analysis.</title>
        <authorList>
            <person name="McBride M.J."/>
            <person name="Xie G."/>
            <person name="Martens E.C."/>
            <person name="Lapidus A."/>
            <person name="Henrissat B."/>
            <person name="Rhodes R.G."/>
            <person name="Goltsman E."/>
            <person name="Wang W."/>
            <person name="Xu J."/>
            <person name="Hunnicutt D.W."/>
            <person name="Staroscik A.M."/>
            <person name="Hoover T.R."/>
            <person name="Cheng Y.Q."/>
            <person name="Stein J.L."/>
        </authorList>
    </citation>
    <scope>NUCLEOTIDE SEQUENCE [LARGE SCALE GENOMIC DNA]</scope>
    <source>
        <strain evidence="5">ATCC 17061 / DSM 2064 / JCM 8514 / BCRC 14874 / CCUG 350202 / NBRC 14942 / NCIMB 11054 / UW101</strain>
    </source>
</reference>
<evidence type="ECO:0000313" key="4">
    <source>
        <dbReference type="EMBL" id="ABQ03376.1"/>
    </source>
</evidence>
<dbReference type="RefSeq" id="WP_012022446.1">
    <property type="nucleotide sequence ID" value="NC_009441.1"/>
</dbReference>
<dbReference type="OrthoDB" id="798298at2"/>
<dbReference type="Pfam" id="PF13439">
    <property type="entry name" value="Glyco_transf_4"/>
    <property type="match status" value="1"/>
</dbReference>
<dbReference type="AlphaFoldDB" id="A5FN35"/>
<gene>
    <name evidence="4" type="ordered locus">Fjoh_0340</name>
</gene>
<dbReference type="PANTHER" id="PTHR46401:SF2">
    <property type="entry name" value="GLYCOSYLTRANSFERASE WBBK-RELATED"/>
    <property type="match status" value="1"/>
</dbReference>
<evidence type="ECO:0000259" key="2">
    <source>
        <dbReference type="Pfam" id="PF00534"/>
    </source>
</evidence>
<dbReference type="Pfam" id="PF00534">
    <property type="entry name" value="Glycos_transf_1"/>
    <property type="match status" value="1"/>
</dbReference>
<keyword evidence="1" id="KW-0808">Transferase</keyword>
<feature type="domain" description="Glycosyl transferase family 1" evidence="2">
    <location>
        <begin position="183"/>
        <end position="332"/>
    </location>
</feature>
<evidence type="ECO:0000313" key="5">
    <source>
        <dbReference type="Proteomes" id="UP000006694"/>
    </source>
</evidence>
<keyword evidence="5" id="KW-1185">Reference proteome</keyword>
<protein>
    <submittedName>
        <fullName evidence="4">Candidate alpha-glycosyltransferase Glycosyltransferase family 4</fullName>
    </submittedName>
</protein>
<dbReference type="GeneID" id="31763205"/>
<dbReference type="eggNOG" id="COG0438">
    <property type="taxonomic scope" value="Bacteria"/>
</dbReference>
<sequence>MKFDVEIVYDATFAINQHRGMGKYINNFVGVLKNNIGLRALGLLRTGTKVDSNEYHSFGFSIYILWEQFSMYFFTKRIESMVIYPYNTSTIFLRKSSKNVLIIHDLIYFNNSKDRSLRQKVGAVYRRFVVPRIINKFEHIITVSEYSKQQLLNRFDLDKNMVNVIPNSIGFNKSDIILNPKYYERGNYILHIGGEPSYKNSKSLLYAFSKLPDHIKEIYKVKMIGIRDNKVLHQYKKIASDLAITEAIEFLPYQSDEQINDLYKNAKMFIFPSFDEGFGIPIIESFKFGCPLLCSHSSCFPEIAGNAARYFDPNDENSIASAIVLTIEDEEETISKIELGYKQVEKYSSDMFVENVKSWYNKNFKV</sequence>
<evidence type="ECO:0000256" key="1">
    <source>
        <dbReference type="ARBA" id="ARBA00022679"/>
    </source>
</evidence>
<dbReference type="InterPro" id="IPR028098">
    <property type="entry name" value="Glyco_trans_4-like_N"/>
</dbReference>
<dbReference type="EMBL" id="CP000685">
    <property type="protein sequence ID" value="ABQ03376.1"/>
    <property type="molecule type" value="Genomic_DNA"/>
</dbReference>
<feature type="domain" description="Glycosyltransferase subfamily 4-like N-terminal" evidence="3">
    <location>
        <begin position="96"/>
        <end position="169"/>
    </location>
</feature>
<organism evidence="4 5">
    <name type="scientific">Flavobacterium johnsoniae (strain ATCC 17061 / DSM 2064 / JCM 8514 / BCRC 14874 / CCUG 350202 / NBRC 14942 / NCIMB 11054 / UW101)</name>
    <name type="common">Cytophaga johnsonae</name>
    <dbReference type="NCBI Taxonomy" id="376686"/>
    <lineage>
        <taxon>Bacteria</taxon>
        <taxon>Pseudomonadati</taxon>
        <taxon>Bacteroidota</taxon>
        <taxon>Flavobacteriia</taxon>
        <taxon>Flavobacteriales</taxon>
        <taxon>Flavobacteriaceae</taxon>
        <taxon>Flavobacterium</taxon>
    </lineage>
</organism>
<accession>A5FN35</accession>
<dbReference type="PANTHER" id="PTHR46401">
    <property type="entry name" value="GLYCOSYLTRANSFERASE WBBK-RELATED"/>
    <property type="match status" value="1"/>
</dbReference>
<dbReference type="InterPro" id="IPR001296">
    <property type="entry name" value="Glyco_trans_1"/>
</dbReference>
<dbReference type="SUPFAM" id="SSF53756">
    <property type="entry name" value="UDP-Glycosyltransferase/glycogen phosphorylase"/>
    <property type="match status" value="1"/>
</dbReference>
<dbReference type="GO" id="GO:0016757">
    <property type="term" value="F:glycosyltransferase activity"/>
    <property type="evidence" value="ECO:0007669"/>
    <property type="project" value="InterPro"/>
</dbReference>